<proteinExistence type="predicted"/>
<evidence type="ECO:0000313" key="2">
    <source>
        <dbReference type="EMBL" id="CAD5209564.1"/>
    </source>
</evidence>
<dbReference type="Gene3D" id="3.40.190.10">
    <property type="entry name" value="Periplasmic binding protein-like II"/>
    <property type="match status" value="1"/>
</dbReference>
<dbReference type="EMBL" id="CAJFCW020000002">
    <property type="protein sequence ID" value="CAG9089611.1"/>
    <property type="molecule type" value="Genomic_DNA"/>
</dbReference>
<comment type="caution">
    <text evidence="2">The sequence shown here is derived from an EMBL/GenBank/DDBJ whole genome shotgun (WGS) entry which is preliminary data.</text>
</comment>
<dbReference type="InterPro" id="IPR040128">
    <property type="entry name" value="T25E4.2-like"/>
</dbReference>
<dbReference type="Proteomes" id="UP000783686">
    <property type="component" value="Unassembled WGS sequence"/>
</dbReference>
<gene>
    <name evidence="2" type="ORF">BOKJ2_LOCUS2750</name>
</gene>
<reference evidence="2" key="1">
    <citation type="submission" date="2020-09" db="EMBL/GenBank/DDBJ databases">
        <authorList>
            <person name="Kikuchi T."/>
        </authorList>
    </citation>
    <scope>NUCLEOTIDE SEQUENCE</scope>
    <source>
        <strain evidence="2">SH1</strain>
    </source>
</reference>
<dbReference type="Proteomes" id="UP000614601">
    <property type="component" value="Unassembled WGS sequence"/>
</dbReference>
<dbReference type="AlphaFoldDB" id="A0A811K1A5"/>
<dbReference type="PANTHER" id="PTHR22714">
    <property type="entry name" value="PROTEIN CBG02446-RELATED"/>
    <property type="match status" value="1"/>
</dbReference>
<dbReference type="PANTHER" id="PTHR22714:SF7">
    <property type="entry name" value="SOLUTE-BINDING PROTEIN FAMILY 3_N-TERMINAL DOMAIN-CONTAINING PROTEIN"/>
    <property type="match status" value="1"/>
</dbReference>
<feature type="transmembrane region" description="Helical" evidence="1">
    <location>
        <begin position="140"/>
        <end position="162"/>
    </location>
</feature>
<accession>A0A811K1A5</accession>
<name>A0A811K1A5_9BILA</name>
<keyword evidence="1" id="KW-0472">Membrane</keyword>
<feature type="transmembrane region" description="Helical" evidence="1">
    <location>
        <begin position="327"/>
        <end position="354"/>
    </location>
</feature>
<sequence>MYPLRPLTVFFTNYWPYNNNLCNRLPVLYPANTCSYPGLWAEVVGVIAKKGNYEIIPYVVAHGDVNQDTWNKAVGQEEYPILKLLNNHTFDTLAVPFQMTPDREEVVGFSHHVYKTAWKVIRLQFFQADHLHFSYRAGNFGLFIFSLLQCSFVFGIFGSYLLSSMIRPKYDQNVKKLDYILDELYHNRRELITMTEDKFFQEKVDRGEEYPFDEFKRVLRGKQVKVFFDREEALDYVKHKGGVIYFQEDEDISNYIISNCRFTQVEIEFDLLTAHFMFRKNFSGLEDFSKVIEENLQEIYNIKKRYINPEMENIICDDFKLGDAMKLAPYIGVLMICGILLSISGLALIAEIFICKYHRSLKSRQRKARIIFAIQSLEIPNQ</sequence>
<organism evidence="2 3">
    <name type="scientific">Bursaphelenchus okinawaensis</name>
    <dbReference type="NCBI Taxonomy" id="465554"/>
    <lineage>
        <taxon>Eukaryota</taxon>
        <taxon>Metazoa</taxon>
        <taxon>Ecdysozoa</taxon>
        <taxon>Nematoda</taxon>
        <taxon>Chromadorea</taxon>
        <taxon>Rhabditida</taxon>
        <taxon>Tylenchina</taxon>
        <taxon>Tylenchomorpha</taxon>
        <taxon>Aphelenchoidea</taxon>
        <taxon>Aphelenchoididae</taxon>
        <taxon>Bursaphelenchus</taxon>
    </lineage>
</organism>
<keyword evidence="1" id="KW-0812">Transmembrane</keyword>
<dbReference type="OrthoDB" id="10488186at2759"/>
<keyword evidence="3" id="KW-1185">Reference proteome</keyword>
<dbReference type="EMBL" id="CAJFDH010000002">
    <property type="protein sequence ID" value="CAD5209564.1"/>
    <property type="molecule type" value="Genomic_DNA"/>
</dbReference>
<dbReference type="SUPFAM" id="SSF53850">
    <property type="entry name" value="Periplasmic binding protein-like II"/>
    <property type="match status" value="1"/>
</dbReference>
<evidence type="ECO:0000313" key="3">
    <source>
        <dbReference type="Proteomes" id="UP000614601"/>
    </source>
</evidence>
<protein>
    <submittedName>
        <fullName evidence="2">Uncharacterized protein</fullName>
    </submittedName>
</protein>
<keyword evidence="1" id="KW-1133">Transmembrane helix</keyword>
<evidence type="ECO:0000256" key="1">
    <source>
        <dbReference type="SAM" id="Phobius"/>
    </source>
</evidence>